<dbReference type="EMBL" id="CAKOGP040002259">
    <property type="protein sequence ID" value="CAJ1966180.1"/>
    <property type="molecule type" value="Genomic_DNA"/>
</dbReference>
<feature type="region of interest" description="Disordered" evidence="6">
    <location>
        <begin position="185"/>
        <end position="212"/>
    </location>
</feature>
<feature type="compositionally biased region" description="Gly residues" evidence="6">
    <location>
        <begin position="195"/>
        <end position="206"/>
    </location>
</feature>
<dbReference type="SUPFAM" id="SSF46565">
    <property type="entry name" value="Chaperone J-domain"/>
    <property type="match status" value="1"/>
</dbReference>
<evidence type="ECO:0000256" key="1">
    <source>
        <dbReference type="ARBA" id="ARBA00004167"/>
    </source>
</evidence>
<dbReference type="Pfam" id="PF00226">
    <property type="entry name" value="DnaJ"/>
    <property type="match status" value="1"/>
</dbReference>
<feature type="compositionally biased region" description="Polar residues" evidence="6">
    <location>
        <begin position="51"/>
        <end position="64"/>
    </location>
</feature>
<dbReference type="CDD" id="cd06257">
    <property type="entry name" value="DnaJ"/>
    <property type="match status" value="1"/>
</dbReference>
<evidence type="ECO:0000256" key="5">
    <source>
        <dbReference type="PROSITE-ProRule" id="PRU00339"/>
    </source>
</evidence>
<evidence type="ECO:0000313" key="8">
    <source>
        <dbReference type="EMBL" id="CAJ1966180.1"/>
    </source>
</evidence>
<gene>
    <name evidence="8" type="ORF">CYCCA115_LOCUS21763</name>
</gene>
<comment type="subcellular location">
    <subcellularLocation>
        <location evidence="1">Membrane</location>
        <topology evidence="1">Single-pass membrane protein</topology>
    </subcellularLocation>
</comment>
<proteinExistence type="predicted"/>
<dbReference type="GO" id="GO:0071218">
    <property type="term" value="P:cellular response to misfolded protein"/>
    <property type="evidence" value="ECO:0007669"/>
    <property type="project" value="TreeGrafter"/>
</dbReference>
<dbReference type="SMART" id="SM00271">
    <property type="entry name" value="DnaJ"/>
    <property type="match status" value="1"/>
</dbReference>
<dbReference type="GO" id="GO:0030544">
    <property type="term" value="F:Hsp70 protein binding"/>
    <property type="evidence" value="ECO:0007669"/>
    <property type="project" value="TreeGrafter"/>
</dbReference>
<dbReference type="PANTHER" id="PTHR43908:SF3">
    <property type="entry name" value="AT29763P-RELATED"/>
    <property type="match status" value="1"/>
</dbReference>
<protein>
    <recommendedName>
        <fullName evidence="7">J domain-containing protein</fullName>
    </recommendedName>
</protein>
<evidence type="ECO:0000256" key="2">
    <source>
        <dbReference type="ARBA" id="ARBA00022692"/>
    </source>
</evidence>
<sequence length="423" mass="46848">MEVNKDEASRCRDIGAGALRQGQFDRAIKFFKKSLSMYPLPGVEALLAQAERSSSNATGESATPQGGRASSRPSTTSTSATSSTTRTESGPSTASERNGRRGYTQQQVEIVEKVLKARQGGRGAHYRVLGVSENASEADLKKAYRKLALKLHPDKNSAPQADEAFKAVGLAYGTLSDSQKRTIYDRYGDEDPDNRGGGGMRPGAGGVHFRPGQDVSPEEIFNMFFGGGMPMGGHMRGPGGVHFYSNFGPGPRFRQQQRRAGQNQQQPPNPVQNLLQFLPFFLIVLLSFMNMSDSGERAFSSGEGRYFSLTQKEPFVHPLQTKLTEVKGIPYFVDAGFMKTIYRNRYKIAQVERMVQTAYEGYLVDECKSQEKYKSSLLAEASKKESPEEVKAARKAAQQFELSRCDELSDLFPHRKYKRSRAI</sequence>
<comment type="caution">
    <text evidence="8">The sequence shown here is derived from an EMBL/GenBank/DDBJ whole genome shotgun (WGS) entry which is preliminary data.</text>
</comment>
<dbReference type="PROSITE" id="PS50005">
    <property type="entry name" value="TPR"/>
    <property type="match status" value="1"/>
</dbReference>
<evidence type="ECO:0000256" key="3">
    <source>
        <dbReference type="ARBA" id="ARBA00022989"/>
    </source>
</evidence>
<accession>A0AAD2G8A5</accession>
<dbReference type="InterPro" id="IPR036869">
    <property type="entry name" value="J_dom_sf"/>
</dbReference>
<feature type="domain" description="J" evidence="7">
    <location>
        <begin position="124"/>
        <end position="188"/>
    </location>
</feature>
<dbReference type="PRINTS" id="PR00625">
    <property type="entry name" value="JDOMAIN"/>
</dbReference>
<evidence type="ECO:0000256" key="4">
    <source>
        <dbReference type="ARBA" id="ARBA00023136"/>
    </source>
</evidence>
<feature type="region of interest" description="Disordered" evidence="6">
    <location>
        <begin position="50"/>
        <end position="107"/>
    </location>
</feature>
<name>A0AAD2G8A5_9STRA</name>
<evidence type="ECO:0000256" key="6">
    <source>
        <dbReference type="SAM" id="MobiDB-lite"/>
    </source>
</evidence>
<evidence type="ECO:0000313" key="9">
    <source>
        <dbReference type="Proteomes" id="UP001295423"/>
    </source>
</evidence>
<feature type="repeat" description="TPR" evidence="5">
    <location>
        <begin position="8"/>
        <end position="41"/>
    </location>
</feature>
<feature type="compositionally biased region" description="Low complexity" evidence="6">
    <location>
        <begin position="68"/>
        <end position="87"/>
    </location>
</feature>
<dbReference type="InterPro" id="IPR051100">
    <property type="entry name" value="DnaJ_subfamily_B/C"/>
</dbReference>
<dbReference type="GO" id="GO:0005789">
    <property type="term" value="C:endoplasmic reticulum membrane"/>
    <property type="evidence" value="ECO:0007669"/>
    <property type="project" value="TreeGrafter"/>
</dbReference>
<dbReference type="PANTHER" id="PTHR43908">
    <property type="entry name" value="AT29763P-RELATED"/>
    <property type="match status" value="1"/>
</dbReference>
<dbReference type="PROSITE" id="PS50076">
    <property type="entry name" value="DNAJ_2"/>
    <property type="match status" value="1"/>
</dbReference>
<dbReference type="AlphaFoldDB" id="A0AAD2G8A5"/>
<dbReference type="InterPro" id="IPR001623">
    <property type="entry name" value="DnaJ_domain"/>
</dbReference>
<keyword evidence="4" id="KW-0472">Membrane</keyword>
<dbReference type="Pfam" id="PF09320">
    <property type="entry name" value="DUF1977"/>
    <property type="match status" value="1"/>
</dbReference>
<dbReference type="Proteomes" id="UP001295423">
    <property type="component" value="Unassembled WGS sequence"/>
</dbReference>
<keyword evidence="5" id="KW-0802">TPR repeat</keyword>
<keyword evidence="9" id="KW-1185">Reference proteome</keyword>
<reference evidence="8" key="1">
    <citation type="submission" date="2023-08" db="EMBL/GenBank/DDBJ databases">
        <authorList>
            <person name="Audoor S."/>
            <person name="Bilcke G."/>
        </authorList>
    </citation>
    <scope>NUCLEOTIDE SEQUENCE</scope>
</reference>
<dbReference type="InterPro" id="IPR019734">
    <property type="entry name" value="TPR_rpt"/>
</dbReference>
<organism evidence="8 9">
    <name type="scientific">Cylindrotheca closterium</name>
    <dbReference type="NCBI Taxonomy" id="2856"/>
    <lineage>
        <taxon>Eukaryota</taxon>
        <taxon>Sar</taxon>
        <taxon>Stramenopiles</taxon>
        <taxon>Ochrophyta</taxon>
        <taxon>Bacillariophyta</taxon>
        <taxon>Bacillariophyceae</taxon>
        <taxon>Bacillariophycidae</taxon>
        <taxon>Bacillariales</taxon>
        <taxon>Bacillariaceae</taxon>
        <taxon>Cylindrotheca</taxon>
    </lineage>
</organism>
<dbReference type="Gene3D" id="1.10.287.110">
    <property type="entry name" value="DnaJ domain"/>
    <property type="match status" value="1"/>
</dbReference>
<keyword evidence="3" id="KW-1133">Transmembrane helix</keyword>
<dbReference type="InterPro" id="IPR015399">
    <property type="entry name" value="DUF1977_DnaJ-like"/>
</dbReference>
<keyword evidence="2" id="KW-0812">Transmembrane</keyword>
<evidence type="ECO:0000259" key="7">
    <source>
        <dbReference type="PROSITE" id="PS50076"/>
    </source>
</evidence>